<dbReference type="Gene3D" id="3.40.50.1240">
    <property type="entry name" value="Phosphoglycerate mutase-like"/>
    <property type="match status" value="1"/>
</dbReference>
<dbReference type="PIRSF" id="PIRSF000709">
    <property type="entry name" value="6PFK_2-Ptase"/>
    <property type="match status" value="1"/>
</dbReference>
<gene>
    <name evidence="3" type="ORF">IAB60_01685</name>
</gene>
<sequence>MAHLYFCRHGQTVWNVENKICGVTDIELTELGHRQAEKLGKRIKEEGIKIDEILYSPLSRAAETARYISEITGIMAREEIRLKEQNFGRFESTPRDGEEFRQAKMHFVDHYSGGESMLRFCQRIYNLLDEIKEGAGEKTVLLVAHNGVARAVQSYFFDMTNEEYAKFGIGNCEIRRYDF</sequence>
<reference evidence="3" key="1">
    <citation type="submission" date="2020-10" db="EMBL/GenBank/DDBJ databases">
        <authorList>
            <person name="Gilroy R."/>
        </authorList>
    </citation>
    <scope>NUCLEOTIDE SEQUENCE</scope>
    <source>
        <strain evidence="3">CHK123-3438</strain>
    </source>
</reference>
<dbReference type="Proteomes" id="UP000886860">
    <property type="component" value="Unassembled WGS sequence"/>
</dbReference>
<feature type="binding site" evidence="2">
    <location>
        <position position="60"/>
    </location>
    <ligand>
        <name>substrate</name>
    </ligand>
</feature>
<evidence type="ECO:0000256" key="2">
    <source>
        <dbReference type="PIRSR" id="PIRSR613078-2"/>
    </source>
</evidence>
<dbReference type="SMART" id="SM00855">
    <property type="entry name" value="PGAM"/>
    <property type="match status" value="1"/>
</dbReference>
<dbReference type="InterPro" id="IPR013078">
    <property type="entry name" value="His_Pase_superF_clade-1"/>
</dbReference>
<dbReference type="PANTHER" id="PTHR48100:SF1">
    <property type="entry name" value="HISTIDINE PHOSPHATASE FAMILY PROTEIN-RELATED"/>
    <property type="match status" value="1"/>
</dbReference>
<feature type="active site" description="Proton donor/acceptor" evidence="1">
    <location>
        <position position="84"/>
    </location>
</feature>
<protein>
    <submittedName>
        <fullName evidence="3">Histidine phosphatase family protein</fullName>
    </submittedName>
</protein>
<dbReference type="GO" id="GO:0005737">
    <property type="term" value="C:cytoplasm"/>
    <property type="evidence" value="ECO:0007669"/>
    <property type="project" value="TreeGrafter"/>
</dbReference>
<dbReference type="InterPro" id="IPR050275">
    <property type="entry name" value="PGM_Phosphatase"/>
</dbReference>
<dbReference type="InterPro" id="IPR029033">
    <property type="entry name" value="His_PPase_superfam"/>
</dbReference>
<evidence type="ECO:0000313" key="4">
    <source>
        <dbReference type="Proteomes" id="UP000886860"/>
    </source>
</evidence>
<feature type="binding site" evidence="2">
    <location>
        <begin position="8"/>
        <end position="15"/>
    </location>
    <ligand>
        <name>substrate</name>
    </ligand>
</feature>
<reference evidence="3" key="2">
    <citation type="journal article" date="2021" name="PeerJ">
        <title>Extensive microbial diversity within the chicken gut microbiome revealed by metagenomics and culture.</title>
        <authorList>
            <person name="Gilroy R."/>
            <person name="Ravi A."/>
            <person name="Getino M."/>
            <person name="Pursley I."/>
            <person name="Horton D.L."/>
            <person name="Alikhan N.F."/>
            <person name="Baker D."/>
            <person name="Gharbi K."/>
            <person name="Hall N."/>
            <person name="Watson M."/>
            <person name="Adriaenssens E.M."/>
            <person name="Foster-Nyarko E."/>
            <person name="Jarju S."/>
            <person name="Secka A."/>
            <person name="Antonio M."/>
            <person name="Oren A."/>
            <person name="Chaudhuri R.R."/>
            <person name="La Ragione R."/>
            <person name="Hildebrand F."/>
            <person name="Pallen M.J."/>
        </authorList>
    </citation>
    <scope>NUCLEOTIDE SEQUENCE</scope>
    <source>
        <strain evidence="3">CHK123-3438</strain>
    </source>
</reference>
<dbReference type="PANTHER" id="PTHR48100">
    <property type="entry name" value="BROAD-SPECIFICITY PHOSPHATASE YOR283W-RELATED"/>
    <property type="match status" value="1"/>
</dbReference>
<name>A0A9D1GHD0_9FIRM</name>
<dbReference type="SUPFAM" id="SSF53254">
    <property type="entry name" value="Phosphoglycerate mutase-like"/>
    <property type="match status" value="1"/>
</dbReference>
<dbReference type="GO" id="GO:0016791">
    <property type="term" value="F:phosphatase activity"/>
    <property type="evidence" value="ECO:0007669"/>
    <property type="project" value="TreeGrafter"/>
</dbReference>
<dbReference type="Pfam" id="PF00300">
    <property type="entry name" value="His_Phos_1"/>
    <property type="match status" value="1"/>
</dbReference>
<organism evidence="3 4">
    <name type="scientific">Candidatus Caccovicinus merdipullorum</name>
    <dbReference type="NCBI Taxonomy" id="2840724"/>
    <lineage>
        <taxon>Bacteria</taxon>
        <taxon>Bacillati</taxon>
        <taxon>Bacillota</taxon>
        <taxon>Clostridia</taxon>
        <taxon>Eubacteriales</taxon>
        <taxon>Candidatus Caccovicinus</taxon>
    </lineage>
</organism>
<evidence type="ECO:0000256" key="1">
    <source>
        <dbReference type="PIRSR" id="PIRSR613078-1"/>
    </source>
</evidence>
<dbReference type="CDD" id="cd07067">
    <property type="entry name" value="HP_PGM_like"/>
    <property type="match status" value="1"/>
</dbReference>
<evidence type="ECO:0000313" key="3">
    <source>
        <dbReference type="EMBL" id="HIT40801.1"/>
    </source>
</evidence>
<feature type="active site" description="Tele-phosphohistidine intermediate" evidence="1">
    <location>
        <position position="9"/>
    </location>
</feature>
<proteinExistence type="predicted"/>
<dbReference type="EMBL" id="DVKS01000032">
    <property type="protein sequence ID" value="HIT40801.1"/>
    <property type="molecule type" value="Genomic_DNA"/>
</dbReference>
<dbReference type="AlphaFoldDB" id="A0A9D1GHD0"/>
<comment type="caution">
    <text evidence="3">The sequence shown here is derived from an EMBL/GenBank/DDBJ whole genome shotgun (WGS) entry which is preliminary data.</text>
</comment>
<accession>A0A9D1GHD0</accession>